<reference evidence="1 2" key="1">
    <citation type="submission" date="2020-10" db="EMBL/GenBank/DDBJ databases">
        <title>Sequencing the genomes of 1000 actinobacteria strains.</title>
        <authorList>
            <person name="Klenk H.-P."/>
        </authorList>
    </citation>
    <scope>NUCLEOTIDE SEQUENCE [LARGE SCALE GENOMIC DNA]</scope>
    <source>
        <strain evidence="1 2">DSM 15474</strain>
    </source>
</reference>
<evidence type="ECO:0000313" key="1">
    <source>
        <dbReference type="EMBL" id="MBE1515058.1"/>
    </source>
</evidence>
<accession>A0ABR9J7V2</accession>
<gene>
    <name evidence="1" type="ORF">H4W26_001813</name>
</gene>
<protein>
    <submittedName>
        <fullName evidence="1">Uncharacterized protein</fullName>
    </submittedName>
</protein>
<proteinExistence type="predicted"/>
<keyword evidence="2" id="KW-1185">Reference proteome</keyword>
<sequence length="34" mass="4034">MTRITNCQWLWNDKRNSPDQVVRAIDETRESGVD</sequence>
<dbReference type="Proteomes" id="UP000636579">
    <property type="component" value="Unassembled WGS sequence"/>
</dbReference>
<comment type="caution">
    <text evidence="1">The sequence shown here is derived from an EMBL/GenBank/DDBJ whole genome shotgun (WGS) entry which is preliminary data.</text>
</comment>
<organism evidence="1 2">
    <name type="scientific">Nesterenkonia halotolerans</name>
    <dbReference type="NCBI Taxonomy" id="225325"/>
    <lineage>
        <taxon>Bacteria</taxon>
        <taxon>Bacillati</taxon>
        <taxon>Actinomycetota</taxon>
        <taxon>Actinomycetes</taxon>
        <taxon>Micrococcales</taxon>
        <taxon>Micrococcaceae</taxon>
        <taxon>Nesterenkonia</taxon>
    </lineage>
</organism>
<evidence type="ECO:0000313" key="2">
    <source>
        <dbReference type="Proteomes" id="UP000636579"/>
    </source>
</evidence>
<name>A0ABR9J7V2_9MICC</name>
<dbReference type="EMBL" id="JADBEE010000001">
    <property type="protein sequence ID" value="MBE1515058.1"/>
    <property type="molecule type" value="Genomic_DNA"/>
</dbReference>